<evidence type="ECO:0000256" key="2">
    <source>
        <dbReference type="ARBA" id="ARBA00004429"/>
    </source>
</evidence>
<evidence type="ECO:0000313" key="14">
    <source>
        <dbReference type="Proteomes" id="UP000625804"/>
    </source>
</evidence>
<reference evidence="13" key="1">
    <citation type="submission" date="2020-06" db="EMBL/GenBank/DDBJ databases">
        <title>A novel thermopfilic bacterium from Erzurum, Turkey.</title>
        <authorList>
            <person name="Adiguzel A."/>
            <person name="Ay H."/>
            <person name="Baltaci M.O."/>
        </authorList>
    </citation>
    <scope>NUCLEOTIDE SEQUENCE</scope>
    <source>
        <strain evidence="13">P2</strain>
    </source>
</reference>
<evidence type="ECO:0000313" key="13">
    <source>
        <dbReference type="EMBL" id="NSL52232.1"/>
    </source>
</evidence>
<evidence type="ECO:0000256" key="12">
    <source>
        <dbReference type="SAM" id="Phobius"/>
    </source>
</evidence>
<dbReference type="PRINTS" id="PR01414">
    <property type="entry name" value="CCMBBIOGNSIS"/>
</dbReference>
<dbReference type="InterPro" id="IPR003544">
    <property type="entry name" value="Cyt_c_biogenesis_CcmB"/>
</dbReference>
<gene>
    <name evidence="13" type="ORF">HR057_10755</name>
</gene>
<keyword evidence="8 12" id="KW-0812">Transmembrane</keyword>
<feature type="transmembrane region" description="Helical" evidence="12">
    <location>
        <begin position="202"/>
        <end position="225"/>
    </location>
</feature>
<evidence type="ECO:0000256" key="6">
    <source>
        <dbReference type="ARBA" id="ARBA00022475"/>
    </source>
</evidence>
<feature type="transmembrane region" description="Helical" evidence="12">
    <location>
        <begin position="50"/>
        <end position="71"/>
    </location>
</feature>
<feature type="transmembrane region" description="Helical" evidence="12">
    <location>
        <begin position="166"/>
        <end position="190"/>
    </location>
</feature>
<keyword evidence="11 12" id="KW-0472">Membrane</keyword>
<keyword evidence="7" id="KW-0997">Cell inner membrane</keyword>
<protein>
    <recommendedName>
        <fullName evidence="4">Heme exporter protein B</fullName>
    </recommendedName>
</protein>
<evidence type="ECO:0000256" key="9">
    <source>
        <dbReference type="ARBA" id="ARBA00022748"/>
    </source>
</evidence>
<dbReference type="PANTHER" id="PTHR30070">
    <property type="entry name" value="HEME EXPORTER PROTEIN B"/>
    <property type="match status" value="1"/>
</dbReference>
<dbReference type="GO" id="GO:0005886">
    <property type="term" value="C:plasma membrane"/>
    <property type="evidence" value="ECO:0007669"/>
    <property type="project" value="UniProtKB-SubCell"/>
</dbReference>
<evidence type="ECO:0000256" key="7">
    <source>
        <dbReference type="ARBA" id="ARBA00022519"/>
    </source>
</evidence>
<dbReference type="InterPro" id="IPR026031">
    <property type="entry name" value="Cyt_c_CcmB_bac"/>
</dbReference>
<comment type="similarity">
    <text evidence="3">Belongs to the CcmB/CycW/HelB family.</text>
</comment>
<evidence type="ECO:0000256" key="8">
    <source>
        <dbReference type="ARBA" id="ARBA00022692"/>
    </source>
</evidence>
<keyword evidence="14" id="KW-1185">Reference proteome</keyword>
<dbReference type="PIRSF" id="PIRSF002764">
    <property type="entry name" value="CcmB"/>
    <property type="match status" value="1"/>
</dbReference>
<dbReference type="GO" id="GO:1903607">
    <property type="term" value="P:cytochrome c biosynthetic process"/>
    <property type="evidence" value="ECO:0007669"/>
    <property type="project" value="TreeGrafter"/>
</dbReference>
<evidence type="ECO:0000256" key="5">
    <source>
        <dbReference type="ARBA" id="ARBA00022448"/>
    </source>
</evidence>
<name>A0A8J8GEL3_9BACI</name>
<dbReference type="GO" id="GO:0017004">
    <property type="term" value="P:cytochrome complex assembly"/>
    <property type="evidence" value="ECO:0007669"/>
    <property type="project" value="UniProtKB-KW"/>
</dbReference>
<organism evidence="13 14">
    <name type="scientific">Calidifontibacillus erzurumensis</name>
    <dbReference type="NCBI Taxonomy" id="2741433"/>
    <lineage>
        <taxon>Bacteria</taxon>
        <taxon>Bacillati</taxon>
        <taxon>Bacillota</taxon>
        <taxon>Bacilli</taxon>
        <taxon>Bacillales</taxon>
        <taxon>Bacillaceae</taxon>
        <taxon>Calidifontibacillus/Schinkia group</taxon>
        <taxon>Calidifontibacillus</taxon>
    </lineage>
</organism>
<dbReference type="GO" id="GO:0015232">
    <property type="term" value="F:heme transmembrane transporter activity"/>
    <property type="evidence" value="ECO:0007669"/>
    <property type="project" value="InterPro"/>
</dbReference>
<dbReference type="EMBL" id="JABTTE010000014">
    <property type="protein sequence ID" value="NSL52232.1"/>
    <property type="molecule type" value="Genomic_DNA"/>
</dbReference>
<feature type="transmembrane region" description="Helical" evidence="12">
    <location>
        <begin position="102"/>
        <end position="126"/>
    </location>
</feature>
<dbReference type="PANTHER" id="PTHR30070:SF1">
    <property type="entry name" value="CYTOCHROME C BIOGENESIS B-RELATED"/>
    <property type="match status" value="1"/>
</dbReference>
<accession>A0A8J8GEL3</accession>
<feature type="transmembrane region" description="Helical" evidence="12">
    <location>
        <begin position="132"/>
        <end position="154"/>
    </location>
</feature>
<evidence type="ECO:0000256" key="3">
    <source>
        <dbReference type="ARBA" id="ARBA00010544"/>
    </source>
</evidence>
<evidence type="ECO:0000256" key="10">
    <source>
        <dbReference type="ARBA" id="ARBA00022989"/>
    </source>
</evidence>
<keyword evidence="5" id="KW-0813">Transport</keyword>
<feature type="transmembrane region" description="Helical" evidence="12">
    <location>
        <begin position="25"/>
        <end position="44"/>
    </location>
</feature>
<dbReference type="AlphaFoldDB" id="A0A8J8GEL3"/>
<keyword evidence="10 12" id="KW-1133">Transmembrane helix</keyword>
<sequence length="227" mass="25194">MKKIFKTAWLITWKDLYSEWKTKQMISAMLIFSALVIVAFSFAFDPANQTVKAVIPGLIWIITIFSGILGLNRSFIGEQMNGCLNGLIIAPIDPSSIYLGKLIANFILVAFMQIISVPLLFILFDFKLVGNLLMFIFILLLGTLGFLCVGTFLAALSVNAKSSEMLLPIILFPVASPVLIAGVQATKIVLMNAENISSVYSWINLIAAYDIVFFVLCFILFEYILEV</sequence>
<keyword evidence="9" id="KW-0201">Cytochrome c-type biogenesis</keyword>
<comment type="function">
    <text evidence="1">Required for the export of heme to the periplasm for the biogenesis of c-type cytochromes.</text>
</comment>
<keyword evidence="6" id="KW-1003">Cell membrane</keyword>
<dbReference type="Pfam" id="PF03379">
    <property type="entry name" value="CcmB"/>
    <property type="match status" value="1"/>
</dbReference>
<proteinExistence type="inferred from homology"/>
<dbReference type="RefSeq" id="WP_173731440.1">
    <property type="nucleotide sequence ID" value="NZ_JABTTE010000014.1"/>
</dbReference>
<dbReference type="Proteomes" id="UP000625804">
    <property type="component" value="Unassembled WGS sequence"/>
</dbReference>
<evidence type="ECO:0000256" key="1">
    <source>
        <dbReference type="ARBA" id="ARBA00002442"/>
    </source>
</evidence>
<comment type="subcellular location">
    <subcellularLocation>
        <location evidence="2">Cell inner membrane</location>
        <topology evidence="2">Multi-pass membrane protein</topology>
    </subcellularLocation>
</comment>
<evidence type="ECO:0000256" key="4">
    <source>
        <dbReference type="ARBA" id="ARBA00016452"/>
    </source>
</evidence>
<comment type="caution">
    <text evidence="13">The sequence shown here is derived from an EMBL/GenBank/DDBJ whole genome shotgun (WGS) entry which is preliminary data.</text>
</comment>
<evidence type="ECO:0000256" key="11">
    <source>
        <dbReference type="ARBA" id="ARBA00023136"/>
    </source>
</evidence>